<dbReference type="CDD" id="cd00882">
    <property type="entry name" value="Ras_like_GTPase"/>
    <property type="match status" value="1"/>
</dbReference>
<evidence type="ECO:0000313" key="1">
    <source>
        <dbReference type="EMBL" id="KIO03882.1"/>
    </source>
</evidence>
<dbReference type="SUPFAM" id="SSF52540">
    <property type="entry name" value="P-loop containing nucleoside triphosphate hydrolases"/>
    <property type="match status" value="1"/>
</dbReference>
<sequence>MAQLELYTLRKGHPRALRVLIIASFMVPGCFRTLWRSRRHSRPPSNGGVAQISNADDHFPASTAVDILVPAPVSTDITTRPPSLQGNAEDPAPALTRTVGIPTLTASSETTYHLTPSQAKKNVGRIRRFRILVMGRANAGKTTILRRVCNTTDEPEIFDAEGGKVNANVVQGSVMRGYHNIEDELIFGSNPNFVFHDSCGFEAGSEAQFQKMKGFVMHHATTSKLEKRIHAIWFCIPLNESHRMVTAAERKFFEECDTGHVPVIVVLTKADALELDAWEELMDRGLSVDEALEGVAKVESEMVQRHLTKVKKWLEASRFPPHDFQLLKGMQDDGADCTDLIKCTTNALNEEGLQKLLISTQQSSLVLCIEYAVMKALRKCMECQFGFQEPTKLGAVLSTWFPY</sequence>
<dbReference type="HOGENOM" id="CLU_023805_6_1_1"/>
<gene>
    <name evidence="1" type="ORF">M404DRAFT_1001048</name>
</gene>
<dbReference type="Proteomes" id="UP000054217">
    <property type="component" value="Unassembled WGS sequence"/>
</dbReference>
<accession>A0A0C3K314</accession>
<dbReference type="Gene3D" id="3.40.50.300">
    <property type="entry name" value="P-loop containing nucleotide triphosphate hydrolases"/>
    <property type="match status" value="1"/>
</dbReference>
<feature type="non-terminal residue" evidence="1">
    <location>
        <position position="403"/>
    </location>
</feature>
<dbReference type="InterPro" id="IPR027417">
    <property type="entry name" value="P-loop_NTPase"/>
</dbReference>
<keyword evidence="2" id="KW-1185">Reference proteome</keyword>
<reference evidence="1 2" key="1">
    <citation type="submission" date="2014-04" db="EMBL/GenBank/DDBJ databases">
        <authorList>
            <consortium name="DOE Joint Genome Institute"/>
            <person name="Kuo A."/>
            <person name="Kohler A."/>
            <person name="Costa M.D."/>
            <person name="Nagy L.G."/>
            <person name="Floudas D."/>
            <person name="Copeland A."/>
            <person name="Barry K.W."/>
            <person name="Cichocki N."/>
            <person name="Veneault-Fourrey C."/>
            <person name="LaButti K."/>
            <person name="Lindquist E.A."/>
            <person name="Lipzen A."/>
            <person name="Lundell T."/>
            <person name="Morin E."/>
            <person name="Murat C."/>
            <person name="Sun H."/>
            <person name="Tunlid A."/>
            <person name="Henrissat B."/>
            <person name="Grigoriev I.V."/>
            <person name="Hibbett D.S."/>
            <person name="Martin F."/>
            <person name="Nordberg H.P."/>
            <person name="Cantor M.N."/>
            <person name="Hua S.X."/>
        </authorList>
    </citation>
    <scope>NUCLEOTIDE SEQUENCE [LARGE SCALE GENOMIC DNA]</scope>
    <source>
        <strain evidence="1 2">Marx 270</strain>
    </source>
</reference>
<dbReference type="InParanoid" id="A0A0C3K314"/>
<organism evidence="1 2">
    <name type="scientific">Pisolithus tinctorius Marx 270</name>
    <dbReference type="NCBI Taxonomy" id="870435"/>
    <lineage>
        <taxon>Eukaryota</taxon>
        <taxon>Fungi</taxon>
        <taxon>Dikarya</taxon>
        <taxon>Basidiomycota</taxon>
        <taxon>Agaricomycotina</taxon>
        <taxon>Agaricomycetes</taxon>
        <taxon>Agaricomycetidae</taxon>
        <taxon>Boletales</taxon>
        <taxon>Sclerodermatineae</taxon>
        <taxon>Pisolithaceae</taxon>
        <taxon>Pisolithus</taxon>
    </lineage>
</organism>
<name>A0A0C3K314_PISTI</name>
<dbReference type="AlphaFoldDB" id="A0A0C3K314"/>
<proteinExistence type="predicted"/>
<dbReference type="EMBL" id="KN831974">
    <property type="protein sequence ID" value="KIO03882.1"/>
    <property type="molecule type" value="Genomic_DNA"/>
</dbReference>
<protein>
    <submittedName>
        <fullName evidence="1">Uncharacterized protein</fullName>
    </submittedName>
</protein>
<dbReference type="OrthoDB" id="2648336at2759"/>
<evidence type="ECO:0000313" key="2">
    <source>
        <dbReference type="Proteomes" id="UP000054217"/>
    </source>
</evidence>
<reference evidence="2" key="2">
    <citation type="submission" date="2015-01" db="EMBL/GenBank/DDBJ databases">
        <title>Evolutionary Origins and Diversification of the Mycorrhizal Mutualists.</title>
        <authorList>
            <consortium name="DOE Joint Genome Institute"/>
            <consortium name="Mycorrhizal Genomics Consortium"/>
            <person name="Kohler A."/>
            <person name="Kuo A."/>
            <person name="Nagy L.G."/>
            <person name="Floudas D."/>
            <person name="Copeland A."/>
            <person name="Barry K.W."/>
            <person name="Cichocki N."/>
            <person name="Veneault-Fourrey C."/>
            <person name="LaButti K."/>
            <person name="Lindquist E.A."/>
            <person name="Lipzen A."/>
            <person name="Lundell T."/>
            <person name="Morin E."/>
            <person name="Murat C."/>
            <person name="Riley R."/>
            <person name="Ohm R."/>
            <person name="Sun H."/>
            <person name="Tunlid A."/>
            <person name="Henrissat B."/>
            <person name="Grigoriev I.V."/>
            <person name="Hibbett D.S."/>
            <person name="Martin F."/>
        </authorList>
    </citation>
    <scope>NUCLEOTIDE SEQUENCE [LARGE SCALE GENOMIC DNA]</scope>
    <source>
        <strain evidence="2">Marx 270</strain>
    </source>
</reference>
<dbReference type="STRING" id="870435.A0A0C3K314"/>